<name>A0A8F0D7V2_SITZE</name>
<dbReference type="PROSITE" id="PS50405">
    <property type="entry name" value="GST_CTER"/>
    <property type="match status" value="1"/>
</dbReference>
<keyword evidence="4" id="KW-0808">Transferase</keyword>
<feature type="domain" description="GST C-terminal" evidence="3">
    <location>
        <begin position="114"/>
        <end position="235"/>
    </location>
</feature>
<dbReference type="CDD" id="cd03045">
    <property type="entry name" value="GST_N_Delta_Epsilon"/>
    <property type="match status" value="1"/>
</dbReference>
<reference evidence="4" key="1">
    <citation type="submission" date="2020-12" db="EMBL/GenBank/DDBJ databases">
        <authorList>
            <person name="Xia D."/>
        </authorList>
    </citation>
    <scope>NUCLEOTIDE SEQUENCE</scope>
</reference>
<dbReference type="SFLD" id="SFLDG00358">
    <property type="entry name" value="Main_(cytGST)"/>
    <property type="match status" value="1"/>
</dbReference>
<dbReference type="Pfam" id="PF00043">
    <property type="entry name" value="GST_C"/>
    <property type="match status" value="1"/>
</dbReference>
<dbReference type="FunFam" id="3.40.30.10:FF:000034">
    <property type="entry name" value="glutathione S-transferase 1"/>
    <property type="match status" value="1"/>
</dbReference>
<dbReference type="GO" id="GO:0006749">
    <property type="term" value="P:glutathione metabolic process"/>
    <property type="evidence" value="ECO:0007669"/>
    <property type="project" value="TreeGrafter"/>
</dbReference>
<dbReference type="SFLD" id="SFLDG01153">
    <property type="entry name" value="Main.4:_Theta-like"/>
    <property type="match status" value="1"/>
</dbReference>
<evidence type="ECO:0000259" key="3">
    <source>
        <dbReference type="PROSITE" id="PS50405"/>
    </source>
</evidence>
<dbReference type="SFLD" id="SFLDS00019">
    <property type="entry name" value="Glutathione_Transferase_(cytos"/>
    <property type="match status" value="1"/>
</dbReference>
<dbReference type="SUPFAM" id="SSF47616">
    <property type="entry name" value="GST C-terminal domain-like"/>
    <property type="match status" value="1"/>
</dbReference>
<protein>
    <submittedName>
        <fullName evidence="4">Glutathione S-transferase d1</fullName>
    </submittedName>
</protein>
<dbReference type="InterPro" id="IPR040079">
    <property type="entry name" value="Glutathione_S-Trfase"/>
</dbReference>
<dbReference type="InterPro" id="IPR004046">
    <property type="entry name" value="GST_C"/>
</dbReference>
<evidence type="ECO:0000259" key="2">
    <source>
        <dbReference type="PROSITE" id="PS50404"/>
    </source>
</evidence>
<comment type="subunit">
    <text evidence="1">Homodimer.</text>
</comment>
<sequence>MGNCIENEGIAPLNNGVINLKMSGSNEPIDIYYFPPSPPSRAALMLIKALGLKHNVKTVVLPNGEHMKPEFLKLNPLHTIPVIEDNGFTLYESHVIMKYLVDVYGKDDSLFPKDPKKGAIVNLRCYFSACYLFPRFAEYHVPTMFHGVPPSEEGLKKLKEVLEHLNGFLDNQMYVAGPTLTVADFANITVITTIDASGSVDLRSYPNIWMWYQRCKKSMEEYGFEEVNQAGASAFGQMYKTKLSSIK</sequence>
<dbReference type="InterPro" id="IPR010987">
    <property type="entry name" value="Glutathione-S-Trfase_C-like"/>
</dbReference>
<evidence type="ECO:0000313" key="4">
    <source>
        <dbReference type="EMBL" id="QWJ89643.1"/>
    </source>
</evidence>
<dbReference type="SUPFAM" id="SSF52833">
    <property type="entry name" value="Thioredoxin-like"/>
    <property type="match status" value="1"/>
</dbReference>
<dbReference type="EMBL" id="MW390709">
    <property type="protein sequence ID" value="QWJ89643.1"/>
    <property type="molecule type" value="mRNA"/>
</dbReference>
<accession>A0A8F0D7V2</accession>
<dbReference type="PANTHER" id="PTHR43969:SF9">
    <property type="entry name" value="GLUTATHIONE S TRANSFERASE D10, ISOFORM A-RELATED"/>
    <property type="match status" value="1"/>
</dbReference>
<dbReference type="PROSITE" id="PS50404">
    <property type="entry name" value="GST_NTER"/>
    <property type="match status" value="1"/>
</dbReference>
<evidence type="ECO:0000256" key="1">
    <source>
        <dbReference type="ARBA" id="ARBA00011738"/>
    </source>
</evidence>
<dbReference type="Gene3D" id="1.20.1050.10">
    <property type="match status" value="1"/>
</dbReference>
<organism evidence="4">
    <name type="scientific">Sitophilus zeamais</name>
    <name type="common">Maize weevil</name>
    <dbReference type="NCBI Taxonomy" id="7047"/>
    <lineage>
        <taxon>Eukaryota</taxon>
        <taxon>Metazoa</taxon>
        <taxon>Ecdysozoa</taxon>
        <taxon>Arthropoda</taxon>
        <taxon>Hexapoda</taxon>
        <taxon>Insecta</taxon>
        <taxon>Pterygota</taxon>
        <taxon>Neoptera</taxon>
        <taxon>Endopterygota</taxon>
        <taxon>Coleoptera</taxon>
        <taxon>Polyphaga</taxon>
        <taxon>Cucujiformia</taxon>
        <taxon>Curculionidae</taxon>
        <taxon>Dryophthorinae</taxon>
        <taxon>Sitophilus</taxon>
    </lineage>
</organism>
<dbReference type="GO" id="GO:0004364">
    <property type="term" value="F:glutathione transferase activity"/>
    <property type="evidence" value="ECO:0007669"/>
    <property type="project" value="TreeGrafter"/>
</dbReference>
<dbReference type="Gene3D" id="3.40.30.10">
    <property type="entry name" value="Glutaredoxin"/>
    <property type="match status" value="1"/>
</dbReference>
<dbReference type="Pfam" id="PF13409">
    <property type="entry name" value="GST_N_2"/>
    <property type="match status" value="1"/>
</dbReference>
<dbReference type="InterPro" id="IPR036282">
    <property type="entry name" value="Glutathione-S-Trfase_C_sf"/>
</dbReference>
<dbReference type="InterPro" id="IPR036249">
    <property type="entry name" value="Thioredoxin-like_sf"/>
</dbReference>
<dbReference type="CDD" id="cd03177">
    <property type="entry name" value="GST_C_Delta_Epsilon"/>
    <property type="match status" value="1"/>
</dbReference>
<dbReference type="AlphaFoldDB" id="A0A8F0D7V2"/>
<dbReference type="PANTHER" id="PTHR43969">
    <property type="entry name" value="GLUTATHIONE S TRANSFERASE D10, ISOFORM A-RELATED"/>
    <property type="match status" value="1"/>
</dbReference>
<dbReference type="FunFam" id="1.20.1050.10:FF:000007">
    <property type="entry name" value="Glutathione S-transferase 1-1"/>
    <property type="match status" value="1"/>
</dbReference>
<feature type="domain" description="GST N-terminal" evidence="2">
    <location>
        <begin position="27"/>
        <end position="108"/>
    </location>
</feature>
<dbReference type="InterPro" id="IPR004045">
    <property type="entry name" value="Glutathione_S-Trfase_N"/>
</dbReference>
<proteinExistence type="evidence at transcript level"/>